<dbReference type="InterPro" id="IPR007546">
    <property type="entry name" value="DUF503"/>
</dbReference>
<dbReference type="STRING" id="29349.CLOTH_09730"/>
<proteinExistence type="predicted"/>
<accession>A0A1V4I854</accession>
<dbReference type="InterPro" id="IPR036746">
    <property type="entry name" value="TT1725-like_sf"/>
</dbReference>
<dbReference type="PANTHER" id="PTHR36441">
    <property type="entry name" value="HYPOTHETICAL CYTOSOLIC PROTEIN"/>
    <property type="match status" value="1"/>
</dbReference>
<dbReference type="EMBL" id="MZGW01000003">
    <property type="protein sequence ID" value="OPJ55795.1"/>
    <property type="molecule type" value="Genomic_DNA"/>
</dbReference>
<dbReference type="AlphaFoldDB" id="A0A1V4I854"/>
<name>A0A1V4I854_9FIRM</name>
<dbReference type="Pfam" id="PF04456">
    <property type="entry name" value="DUF503"/>
    <property type="match status" value="1"/>
</dbReference>
<sequence>MIIGSCKIELMIYEVSSLKEKRHVIKSIIERLKARYNISIGEVGMNDKWQRSQIGFVCVSNSSNHANEVIDKVIDFIENDGRVEIINTEMEIL</sequence>
<gene>
    <name evidence="1" type="ORF">CLOTH_09730</name>
</gene>
<dbReference type="RefSeq" id="WP_079411746.1">
    <property type="nucleotide sequence ID" value="NZ_MZGW01000003.1"/>
</dbReference>
<comment type="caution">
    <text evidence="1">The sequence shown here is derived from an EMBL/GenBank/DDBJ whole genome shotgun (WGS) entry which is preliminary data.</text>
</comment>
<reference evidence="1 2" key="1">
    <citation type="submission" date="2017-03" db="EMBL/GenBank/DDBJ databases">
        <title>Genome sequence of Clostridium thermoalcaliphilum DSM 7309.</title>
        <authorList>
            <person name="Poehlein A."/>
            <person name="Daniel R."/>
        </authorList>
    </citation>
    <scope>NUCLEOTIDE SEQUENCE [LARGE SCALE GENOMIC DNA]</scope>
    <source>
        <strain evidence="1 2">DSM 7309</strain>
    </source>
</reference>
<dbReference type="Proteomes" id="UP000190140">
    <property type="component" value="Unassembled WGS sequence"/>
</dbReference>
<organism evidence="1 2">
    <name type="scientific">Alkalithermobacter paradoxus</name>
    <dbReference type="NCBI Taxonomy" id="29349"/>
    <lineage>
        <taxon>Bacteria</taxon>
        <taxon>Bacillati</taxon>
        <taxon>Bacillota</taxon>
        <taxon>Clostridia</taxon>
        <taxon>Peptostreptococcales</taxon>
        <taxon>Tepidibacteraceae</taxon>
        <taxon>Alkalithermobacter</taxon>
    </lineage>
</organism>
<dbReference type="SUPFAM" id="SSF103007">
    <property type="entry name" value="Hypothetical protein TT1725"/>
    <property type="match status" value="1"/>
</dbReference>
<dbReference type="OrthoDB" id="9809023at2"/>
<evidence type="ECO:0000313" key="1">
    <source>
        <dbReference type="EMBL" id="OPJ55795.1"/>
    </source>
</evidence>
<dbReference type="Gene3D" id="3.30.70.1120">
    <property type="entry name" value="TT1725-like"/>
    <property type="match status" value="1"/>
</dbReference>
<evidence type="ECO:0000313" key="2">
    <source>
        <dbReference type="Proteomes" id="UP000190140"/>
    </source>
</evidence>
<evidence type="ECO:0008006" key="3">
    <source>
        <dbReference type="Google" id="ProtNLM"/>
    </source>
</evidence>
<keyword evidence="2" id="KW-1185">Reference proteome</keyword>
<dbReference type="PANTHER" id="PTHR36441:SF1">
    <property type="entry name" value="DUF503 DOMAIN-CONTAINING PROTEIN"/>
    <property type="match status" value="1"/>
</dbReference>
<protein>
    <recommendedName>
        <fullName evidence="3">DUF503 domain-containing protein</fullName>
    </recommendedName>
</protein>